<feature type="compositionally biased region" description="Polar residues" evidence="1">
    <location>
        <begin position="1"/>
        <end position="14"/>
    </location>
</feature>
<keyword evidence="3" id="KW-1185">Reference proteome</keyword>
<evidence type="ECO:0000256" key="1">
    <source>
        <dbReference type="SAM" id="MobiDB-lite"/>
    </source>
</evidence>
<reference evidence="2 3" key="1">
    <citation type="journal article" date="2020" name="Sci. Rep.">
        <title>A novel cyanobacterial geosmin producer, revising GeoA distribution and dispersion patterns in Bacteria.</title>
        <authorList>
            <person name="Churro C."/>
            <person name="Semedo-Aguiar A.P."/>
            <person name="Silva A.D."/>
            <person name="Pereira-Leal J.B."/>
            <person name="Leite R.B."/>
        </authorList>
    </citation>
    <scope>NUCLEOTIDE SEQUENCE [LARGE SCALE GENOMIC DNA]</scope>
    <source>
        <strain evidence="2 3">IPMA8</strain>
    </source>
</reference>
<accession>A0ABX2CZS4</accession>
<dbReference type="EMBL" id="SRRZ01000067">
    <property type="protein sequence ID" value="NQE35904.1"/>
    <property type="molecule type" value="Genomic_DNA"/>
</dbReference>
<dbReference type="RefSeq" id="WP_172189638.1">
    <property type="nucleotide sequence ID" value="NZ_CAWPPK010000282.1"/>
</dbReference>
<dbReference type="Proteomes" id="UP000702425">
    <property type="component" value="Unassembled WGS sequence"/>
</dbReference>
<name>A0ABX2CZS4_9CYAN</name>
<evidence type="ECO:0000313" key="3">
    <source>
        <dbReference type="Proteomes" id="UP000702425"/>
    </source>
</evidence>
<organism evidence="2 3">
    <name type="scientific">Microcoleus asticus IPMA8</name>
    <dbReference type="NCBI Taxonomy" id="2563858"/>
    <lineage>
        <taxon>Bacteria</taxon>
        <taxon>Bacillati</taxon>
        <taxon>Cyanobacteriota</taxon>
        <taxon>Cyanophyceae</taxon>
        <taxon>Oscillatoriophycideae</taxon>
        <taxon>Oscillatoriales</taxon>
        <taxon>Microcoleaceae</taxon>
        <taxon>Microcoleus</taxon>
        <taxon>Microcoleus asticus</taxon>
    </lineage>
</organism>
<feature type="region of interest" description="Disordered" evidence="1">
    <location>
        <begin position="1"/>
        <end position="32"/>
    </location>
</feature>
<proteinExistence type="predicted"/>
<protein>
    <recommendedName>
        <fullName evidence="4">RuBisCO chaperone RbcX</fullName>
    </recommendedName>
</protein>
<evidence type="ECO:0008006" key="4">
    <source>
        <dbReference type="Google" id="ProtNLM"/>
    </source>
</evidence>
<sequence>MSEQVLSSESQGTVKSAPETPTVEDKESDRPLSQPIAEFLGVIQQTPREYWPNLLQMMRLFMETVTVKPVLSEPPQTSEKIDITKLSLEERIQRNQGAIELLRSWREEDDEQDQKETAEYLEQVINEDRMSNRPLFQ</sequence>
<comment type="caution">
    <text evidence="2">The sequence shown here is derived from an EMBL/GenBank/DDBJ whole genome shotgun (WGS) entry which is preliminary data.</text>
</comment>
<evidence type="ECO:0000313" key="2">
    <source>
        <dbReference type="EMBL" id="NQE35904.1"/>
    </source>
</evidence>
<gene>
    <name evidence="2" type="ORF">E5S67_03666</name>
</gene>